<gene>
    <name evidence="2" type="ORF">Cni_G13858</name>
</gene>
<dbReference type="GO" id="GO:0046983">
    <property type="term" value="F:protein dimerization activity"/>
    <property type="evidence" value="ECO:0007669"/>
    <property type="project" value="InterPro"/>
</dbReference>
<protein>
    <submittedName>
        <fullName evidence="2">Zinc finger BED domain-containing protein RICESLEEPER 2-like</fullName>
    </submittedName>
</protein>
<name>A0AAQ3KCV6_9LILI</name>
<sequence length="311" mass="35890">MENIEFGPWQEVNRRKKPLVKKIESHENKFKNSFDALKETDKQRESLKSISKDVPGTSLMGVPGCVTIWKYIVQERIDEPPSTKEGESSKADEAEAPLPMKRTSFKRNAFKYVRSSPARLKKFKECVDSEGMEWSKSLVLDVPTRWNFTYLMLSTALNYERAFDAFESAEPYFRFFEEYKKKLQPDPSSSLITQPTSVSTGEGLEQRDLLKQRIKRKRVESGTVGDRKTELDMYLNETAYEDDKGDFDLLRWWKLNFERFSVLSSMARDILVIPVFAVASESAFSTSGRVFDPFRSSLTLKVVEALICTQD</sequence>
<dbReference type="Proteomes" id="UP001327560">
    <property type="component" value="Chromosome 4"/>
</dbReference>
<dbReference type="InterPro" id="IPR052035">
    <property type="entry name" value="ZnF_BED_domain_contain"/>
</dbReference>
<dbReference type="EMBL" id="CP136893">
    <property type="protein sequence ID" value="WOL05135.1"/>
    <property type="molecule type" value="Genomic_DNA"/>
</dbReference>
<dbReference type="SUPFAM" id="SSF53098">
    <property type="entry name" value="Ribonuclease H-like"/>
    <property type="match status" value="1"/>
</dbReference>
<evidence type="ECO:0000313" key="2">
    <source>
        <dbReference type="EMBL" id="WOL05135.1"/>
    </source>
</evidence>
<organism evidence="2 3">
    <name type="scientific">Canna indica</name>
    <name type="common">Indian-shot</name>
    <dbReference type="NCBI Taxonomy" id="4628"/>
    <lineage>
        <taxon>Eukaryota</taxon>
        <taxon>Viridiplantae</taxon>
        <taxon>Streptophyta</taxon>
        <taxon>Embryophyta</taxon>
        <taxon>Tracheophyta</taxon>
        <taxon>Spermatophyta</taxon>
        <taxon>Magnoliopsida</taxon>
        <taxon>Liliopsida</taxon>
        <taxon>Zingiberales</taxon>
        <taxon>Cannaceae</taxon>
        <taxon>Canna</taxon>
    </lineage>
</organism>
<dbReference type="InterPro" id="IPR012337">
    <property type="entry name" value="RNaseH-like_sf"/>
</dbReference>
<feature type="domain" description="HAT C-terminal dimerisation" evidence="1">
    <location>
        <begin position="230"/>
        <end position="311"/>
    </location>
</feature>
<reference evidence="2 3" key="1">
    <citation type="submission" date="2023-10" db="EMBL/GenBank/DDBJ databases">
        <title>Chromosome-scale genome assembly provides insights into flower coloration mechanisms of Canna indica.</title>
        <authorList>
            <person name="Li C."/>
        </authorList>
    </citation>
    <scope>NUCLEOTIDE SEQUENCE [LARGE SCALE GENOMIC DNA]</scope>
    <source>
        <tissue evidence="2">Flower</tissue>
    </source>
</reference>
<evidence type="ECO:0000259" key="1">
    <source>
        <dbReference type="Pfam" id="PF05699"/>
    </source>
</evidence>
<dbReference type="InterPro" id="IPR008906">
    <property type="entry name" value="HATC_C_dom"/>
</dbReference>
<keyword evidence="3" id="KW-1185">Reference proteome</keyword>
<dbReference type="Pfam" id="PF05699">
    <property type="entry name" value="Dimer_Tnp_hAT"/>
    <property type="match status" value="1"/>
</dbReference>
<accession>A0AAQ3KCV6</accession>
<dbReference type="PANTHER" id="PTHR46481">
    <property type="entry name" value="ZINC FINGER BED DOMAIN-CONTAINING PROTEIN 4"/>
    <property type="match status" value="1"/>
</dbReference>
<proteinExistence type="predicted"/>
<dbReference type="AlphaFoldDB" id="A0AAQ3KCV6"/>
<evidence type="ECO:0000313" key="3">
    <source>
        <dbReference type="Proteomes" id="UP001327560"/>
    </source>
</evidence>
<dbReference type="PANTHER" id="PTHR46481:SF7">
    <property type="entry name" value="ZINC FINGER BED DOMAIN-CONTAINING PROTEIN RICESLEEPER 2-LIKE"/>
    <property type="match status" value="1"/>
</dbReference>